<dbReference type="OrthoDB" id="3686802at2"/>
<proteinExistence type="predicted"/>
<protein>
    <submittedName>
        <fullName evidence="2">ABC transporter permease</fullName>
    </submittedName>
</protein>
<dbReference type="GO" id="GO:0005886">
    <property type="term" value="C:plasma membrane"/>
    <property type="evidence" value="ECO:0007669"/>
    <property type="project" value="UniProtKB-SubCell"/>
</dbReference>
<dbReference type="Pfam" id="PF12679">
    <property type="entry name" value="ABC2_membrane_2"/>
    <property type="match status" value="1"/>
</dbReference>
<feature type="transmembrane region" description="Helical" evidence="1">
    <location>
        <begin position="202"/>
        <end position="222"/>
    </location>
</feature>
<evidence type="ECO:0000313" key="3">
    <source>
        <dbReference type="Proteomes" id="UP000092582"/>
    </source>
</evidence>
<evidence type="ECO:0000313" key="2">
    <source>
        <dbReference type="EMBL" id="ANP74004.1"/>
    </source>
</evidence>
<dbReference type="Proteomes" id="UP000092582">
    <property type="component" value="Chromosome 1"/>
</dbReference>
<feature type="transmembrane region" description="Helical" evidence="1">
    <location>
        <begin position="173"/>
        <end position="195"/>
    </location>
</feature>
<organism evidence="2 3">
    <name type="scientific">Cryobacterium arcticum</name>
    <dbReference type="NCBI Taxonomy" id="670052"/>
    <lineage>
        <taxon>Bacteria</taxon>
        <taxon>Bacillati</taxon>
        <taxon>Actinomycetota</taxon>
        <taxon>Actinomycetes</taxon>
        <taxon>Micrococcales</taxon>
        <taxon>Microbacteriaceae</taxon>
        <taxon>Cryobacterium</taxon>
    </lineage>
</organism>
<name>A0A1B1BN66_9MICO</name>
<feature type="transmembrane region" description="Helical" evidence="1">
    <location>
        <begin position="91"/>
        <end position="112"/>
    </location>
</feature>
<keyword evidence="1" id="KW-1133">Transmembrane helix</keyword>
<dbReference type="AlphaFoldDB" id="A0A1B1BN66"/>
<dbReference type="GO" id="GO:0140359">
    <property type="term" value="F:ABC-type transporter activity"/>
    <property type="evidence" value="ECO:0007669"/>
    <property type="project" value="InterPro"/>
</dbReference>
<accession>A0A1B1BN66</accession>
<dbReference type="EMBL" id="CP016282">
    <property type="protein sequence ID" value="ANP74004.1"/>
    <property type="molecule type" value="Genomic_DNA"/>
</dbReference>
<feature type="transmembrane region" description="Helical" evidence="1">
    <location>
        <begin position="139"/>
        <end position="161"/>
    </location>
</feature>
<dbReference type="RefSeq" id="WP_066597831.1">
    <property type="nucleotide sequence ID" value="NZ_CP016282.1"/>
</dbReference>
<feature type="transmembrane region" description="Helical" evidence="1">
    <location>
        <begin position="33"/>
        <end position="51"/>
    </location>
</feature>
<dbReference type="KEGG" id="cart:PA27867_3068"/>
<keyword evidence="1" id="KW-0472">Membrane</keyword>
<keyword evidence="1" id="KW-0812">Transmembrane</keyword>
<dbReference type="STRING" id="670052.PA27867_3068"/>
<keyword evidence="3" id="KW-1185">Reference proteome</keyword>
<sequence length="280" mass="29195">MSAATATSPRTSTEHRSALPIFTKTLTDGWRSLLGWSIGLTAALCLYLPIFPSLGGNPQMQQLIDSLPTELTRTINYQQIDTGAGYTQSTFFGLIGFLLICIAAISWGAAAIGGDEESGQLELTLAHGVTRVQVAVQRFAALVVKVLALALVAFLVVLFWNGPAGLDIDVANLAVTCLLFGGLALVCGSTALVCGALTGRKVWGIGGGAAVAVIGYVFNAIANQSADLEWLHGLSPYYAAFGHSPLANGTDAWTLVLFYLAVLVLGGLAALVLRQKDVGA</sequence>
<evidence type="ECO:0000256" key="1">
    <source>
        <dbReference type="SAM" id="Phobius"/>
    </source>
</evidence>
<gene>
    <name evidence="2" type="ORF">PA27867_3068</name>
</gene>
<feature type="transmembrane region" description="Helical" evidence="1">
    <location>
        <begin position="252"/>
        <end position="273"/>
    </location>
</feature>
<reference evidence="2 3" key="1">
    <citation type="submission" date="2016-06" db="EMBL/GenBank/DDBJ databases">
        <title>Genome sequencing of Cryobacterium arcticum PAMC 27867.</title>
        <authorList>
            <person name="Lee J."/>
            <person name="Kim O.-S."/>
        </authorList>
    </citation>
    <scope>NUCLEOTIDE SEQUENCE [LARGE SCALE GENOMIC DNA]</scope>
    <source>
        <strain evidence="2 3">PAMC 27867</strain>
    </source>
</reference>